<evidence type="ECO:0000313" key="2">
    <source>
        <dbReference type="EMBL" id="MPM47218.1"/>
    </source>
</evidence>
<protein>
    <recommendedName>
        <fullName evidence="1">SLH domain-containing protein</fullName>
    </recommendedName>
</protein>
<dbReference type="Pfam" id="PF00395">
    <property type="entry name" value="SLH"/>
    <property type="match status" value="3"/>
</dbReference>
<dbReference type="Gene3D" id="2.60.40.1120">
    <property type="entry name" value="Carboxypeptidase-like, regulatory domain"/>
    <property type="match status" value="1"/>
</dbReference>
<dbReference type="EMBL" id="VSSQ01011591">
    <property type="protein sequence ID" value="MPM47218.1"/>
    <property type="molecule type" value="Genomic_DNA"/>
</dbReference>
<proteinExistence type="predicted"/>
<dbReference type="InterPro" id="IPR001119">
    <property type="entry name" value="SLH_dom"/>
</dbReference>
<dbReference type="Pfam" id="PF13620">
    <property type="entry name" value="CarboxypepD_reg"/>
    <property type="match status" value="1"/>
</dbReference>
<dbReference type="SUPFAM" id="SSF49478">
    <property type="entry name" value="Cna protein B-type domain"/>
    <property type="match status" value="1"/>
</dbReference>
<feature type="domain" description="SLH" evidence="1">
    <location>
        <begin position="499"/>
        <end position="550"/>
    </location>
</feature>
<feature type="domain" description="SLH" evidence="1">
    <location>
        <begin position="374"/>
        <end position="434"/>
    </location>
</feature>
<name>A0A645A3C4_9ZZZZ</name>
<feature type="domain" description="SLH" evidence="1">
    <location>
        <begin position="435"/>
        <end position="498"/>
    </location>
</feature>
<dbReference type="PROSITE" id="PS51272">
    <property type="entry name" value="SLH"/>
    <property type="match status" value="3"/>
</dbReference>
<sequence>MSYRDKQSVTDPIPDITGSLTLYAQWQQQSRYGLAGLVSTDSAPAVPIPNATITIRQGNTVLSVTKSDENGQYSFTNLLPGSYNVVCTYDGKTVTKAVVVTDGPVDVPFTLSNTAKNSLLVLGNDSGVTVPPLVVDGLASVADAQAQPGAVTTVKLTVTAKAPNETNGEQAAIQVLTKDQTVGLYLDAQLTCNGTSIGASNDTVLEILMPYDFSAKNDLKVLRWHDGVASELKELNSRPTSDFADGTWFKDVTRKQIIVYASKFSTYAVSYSTVSNNGGSSNFGGNSGGSSIYPIIVDKTSAAHGELISDKSVASAGAKITISAKPDSGYRLHHLIVTDANGKAILYTNKGNDTYTFAMPNSKATVSAEFVRQSENSFTDVNSGTYYYDAVEWALDKGITGGTGAATFAPDGICTRAQTVTFLWRAMGSPEPTVTNCSFTDVAKDAYYYKAVLWATEKGITVGTSAKTFSPDKTVTRAQTVTFLWRAAGKSTVTTTNPFGDVKASNYYANAVMWAVKEGITSGTSATVFSPAAGCTRAQIVTFLYRYLNK</sequence>
<dbReference type="InterPro" id="IPR044060">
    <property type="entry name" value="Bacterial_rp_domain"/>
</dbReference>
<reference evidence="2" key="1">
    <citation type="submission" date="2019-08" db="EMBL/GenBank/DDBJ databases">
        <authorList>
            <person name="Kucharzyk K."/>
            <person name="Murdoch R.W."/>
            <person name="Higgins S."/>
            <person name="Loffler F."/>
        </authorList>
    </citation>
    <scope>NUCLEOTIDE SEQUENCE</scope>
</reference>
<accession>A0A645A3C4</accession>
<gene>
    <name evidence="2" type="ORF">SDC9_93926</name>
</gene>
<evidence type="ECO:0000259" key="1">
    <source>
        <dbReference type="PROSITE" id="PS51272"/>
    </source>
</evidence>
<dbReference type="Pfam" id="PF18998">
    <property type="entry name" value="Flg_new_2"/>
    <property type="match status" value="1"/>
</dbReference>
<organism evidence="2">
    <name type="scientific">bioreactor metagenome</name>
    <dbReference type="NCBI Taxonomy" id="1076179"/>
    <lineage>
        <taxon>unclassified sequences</taxon>
        <taxon>metagenomes</taxon>
        <taxon>ecological metagenomes</taxon>
    </lineage>
</organism>
<comment type="caution">
    <text evidence="2">The sequence shown here is derived from an EMBL/GenBank/DDBJ whole genome shotgun (WGS) entry which is preliminary data.</text>
</comment>
<dbReference type="AlphaFoldDB" id="A0A645A3C4"/>